<evidence type="ECO:0000313" key="3">
    <source>
        <dbReference type="EMBL" id="KAJ1366395.1"/>
    </source>
</evidence>
<dbReference type="Proteomes" id="UP001196413">
    <property type="component" value="Unassembled WGS sequence"/>
</dbReference>
<feature type="domain" description="7TM GPCR serpentine receptor class x (Srx)" evidence="2">
    <location>
        <begin position="1"/>
        <end position="53"/>
    </location>
</feature>
<dbReference type="InterPro" id="IPR019430">
    <property type="entry name" value="7TM_GPCR_serpentine_rcpt_Srx"/>
</dbReference>
<evidence type="ECO:0000259" key="2">
    <source>
        <dbReference type="Pfam" id="PF10328"/>
    </source>
</evidence>
<dbReference type="EMBL" id="JAHQIW010005544">
    <property type="protein sequence ID" value="KAJ1366402.1"/>
    <property type="molecule type" value="Genomic_DNA"/>
</dbReference>
<keyword evidence="1" id="KW-1133">Transmembrane helix</keyword>
<evidence type="ECO:0000313" key="5">
    <source>
        <dbReference type="EMBL" id="KAJ1366402.1"/>
    </source>
</evidence>
<accession>A0AAD5QYU6</accession>
<keyword evidence="1" id="KW-0812">Transmembrane</keyword>
<dbReference type="EMBL" id="JAHQIW010005543">
    <property type="protein sequence ID" value="KAJ1366399.1"/>
    <property type="molecule type" value="Genomic_DNA"/>
</dbReference>
<keyword evidence="1" id="KW-0472">Membrane</keyword>
<keyword evidence="6" id="KW-1185">Reference proteome</keyword>
<reference evidence="4" key="1">
    <citation type="submission" date="2021-06" db="EMBL/GenBank/DDBJ databases">
        <title>Parelaphostrongylus tenuis whole genome reference sequence.</title>
        <authorList>
            <person name="Garwood T.J."/>
            <person name="Larsen P.A."/>
            <person name="Fountain-Jones N.M."/>
            <person name="Garbe J.R."/>
            <person name="Macchietto M.G."/>
            <person name="Kania S.A."/>
            <person name="Gerhold R.W."/>
            <person name="Richards J.E."/>
            <person name="Wolf T.M."/>
        </authorList>
    </citation>
    <scope>NUCLEOTIDE SEQUENCE</scope>
    <source>
        <strain evidence="4">MNPRO001-30</strain>
        <tissue evidence="4">Meninges</tissue>
    </source>
</reference>
<feature type="transmembrane region" description="Helical" evidence="1">
    <location>
        <begin position="25"/>
        <end position="48"/>
    </location>
</feature>
<dbReference type="EMBL" id="JAHQIW010005542">
    <property type="protein sequence ID" value="KAJ1366395.1"/>
    <property type="molecule type" value="Genomic_DNA"/>
</dbReference>
<name>A0AAD5QYU6_PARTN</name>
<feature type="non-terminal residue" evidence="4">
    <location>
        <position position="1"/>
    </location>
</feature>
<dbReference type="Pfam" id="PF10328">
    <property type="entry name" value="7TM_GPCR_Srx"/>
    <property type="match status" value="1"/>
</dbReference>
<evidence type="ECO:0000313" key="4">
    <source>
        <dbReference type="EMBL" id="KAJ1366399.1"/>
    </source>
</evidence>
<evidence type="ECO:0000256" key="1">
    <source>
        <dbReference type="SAM" id="Phobius"/>
    </source>
</evidence>
<comment type="caution">
    <text evidence="4">The sequence shown here is derived from an EMBL/GenBank/DDBJ whole genome shotgun (WGS) entry which is preliminary data.</text>
</comment>
<sequence>IGVFGSISNGAAILAVRYNPALRNAFGLLCLSHSIANMGAVSVFVFWATPITFM</sequence>
<proteinExistence type="predicted"/>
<dbReference type="AlphaFoldDB" id="A0AAD5QYU6"/>
<dbReference type="SUPFAM" id="SSF81321">
    <property type="entry name" value="Family A G protein-coupled receptor-like"/>
    <property type="match status" value="1"/>
</dbReference>
<gene>
    <name evidence="3" type="ORF">KIN20_027045</name>
    <name evidence="4" type="ORF">KIN20_027049</name>
    <name evidence="5" type="ORF">KIN20_027052</name>
</gene>
<protein>
    <recommendedName>
        <fullName evidence="2">7TM GPCR serpentine receptor class x (Srx) domain-containing protein</fullName>
    </recommendedName>
</protein>
<evidence type="ECO:0000313" key="6">
    <source>
        <dbReference type="Proteomes" id="UP001196413"/>
    </source>
</evidence>
<organism evidence="4 6">
    <name type="scientific">Parelaphostrongylus tenuis</name>
    <name type="common">Meningeal worm</name>
    <dbReference type="NCBI Taxonomy" id="148309"/>
    <lineage>
        <taxon>Eukaryota</taxon>
        <taxon>Metazoa</taxon>
        <taxon>Ecdysozoa</taxon>
        <taxon>Nematoda</taxon>
        <taxon>Chromadorea</taxon>
        <taxon>Rhabditida</taxon>
        <taxon>Rhabditina</taxon>
        <taxon>Rhabditomorpha</taxon>
        <taxon>Strongyloidea</taxon>
        <taxon>Metastrongylidae</taxon>
        <taxon>Parelaphostrongylus</taxon>
    </lineage>
</organism>